<feature type="compositionally biased region" description="Basic and acidic residues" evidence="1">
    <location>
        <begin position="31"/>
        <end position="53"/>
    </location>
</feature>
<dbReference type="AlphaFoldDB" id="A0AA40KWM2"/>
<name>A0AA40KWM2_9HYME</name>
<dbReference type="Proteomes" id="UP001177670">
    <property type="component" value="Unassembled WGS sequence"/>
</dbReference>
<feature type="compositionally biased region" description="Basic residues" evidence="1">
    <location>
        <begin position="91"/>
        <end position="112"/>
    </location>
</feature>
<dbReference type="EMBL" id="JAHYIQ010000001">
    <property type="protein sequence ID" value="KAK1135829.1"/>
    <property type="molecule type" value="Genomic_DNA"/>
</dbReference>
<gene>
    <name evidence="2" type="ORF">K0M31_000401</name>
</gene>
<comment type="caution">
    <text evidence="2">The sequence shown here is derived from an EMBL/GenBank/DDBJ whole genome shotgun (WGS) entry which is preliminary data.</text>
</comment>
<feature type="region of interest" description="Disordered" evidence="1">
    <location>
        <begin position="177"/>
        <end position="200"/>
    </location>
</feature>
<protein>
    <submittedName>
        <fullName evidence="2">Uncharacterized protein</fullName>
    </submittedName>
</protein>
<organism evidence="2 3">
    <name type="scientific">Melipona bicolor</name>
    <dbReference type="NCBI Taxonomy" id="60889"/>
    <lineage>
        <taxon>Eukaryota</taxon>
        <taxon>Metazoa</taxon>
        <taxon>Ecdysozoa</taxon>
        <taxon>Arthropoda</taxon>
        <taxon>Hexapoda</taxon>
        <taxon>Insecta</taxon>
        <taxon>Pterygota</taxon>
        <taxon>Neoptera</taxon>
        <taxon>Endopterygota</taxon>
        <taxon>Hymenoptera</taxon>
        <taxon>Apocrita</taxon>
        <taxon>Aculeata</taxon>
        <taxon>Apoidea</taxon>
        <taxon>Anthophila</taxon>
        <taxon>Apidae</taxon>
        <taxon>Melipona</taxon>
    </lineage>
</organism>
<evidence type="ECO:0000313" key="2">
    <source>
        <dbReference type="EMBL" id="KAK1135829.1"/>
    </source>
</evidence>
<evidence type="ECO:0000313" key="3">
    <source>
        <dbReference type="Proteomes" id="UP001177670"/>
    </source>
</evidence>
<evidence type="ECO:0000256" key="1">
    <source>
        <dbReference type="SAM" id="MobiDB-lite"/>
    </source>
</evidence>
<proteinExistence type="predicted"/>
<accession>A0AA40KWM2</accession>
<sequence>MQNKRRFASPFARPPLSAPRSWSFHGASVSARHDTGQSREITWREAADGAGERKGKKRRDRVNAGRRRGRDDDEEEREEAQKEGSMVAKGEKKHGRRKRERRERREKKKKKEEKREWCACLGAKSWASRAQAWPRLTLERLRSEVIIEHEPPWGSQPSPPRCLPTLRSKTASLKTFANSERATNRERRASPDFTTGEVLE</sequence>
<feature type="region of interest" description="Disordered" evidence="1">
    <location>
        <begin position="1"/>
        <end position="115"/>
    </location>
</feature>
<feature type="compositionally biased region" description="Basic residues" evidence="1">
    <location>
        <begin position="54"/>
        <end position="68"/>
    </location>
</feature>
<keyword evidence="3" id="KW-1185">Reference proteome</keyword>
<reference evidence="2" key="1">
    <citation type="submission" date="2021-10" db="EMBL/GenBank/DDBJ databases">
        <title>Melipona bicolor Genome sequencing and assembly.</title>
        <authorList>
            <person name="Araujo N.S."/>
            <person name="Arias M.C."/>
        </authorList>
    </citation>
    <scope>NUCLEOTIDE SEQUENCE</scope>
    <source>
        <strain evidence="2">USP_2M_L1-L4_2017</strain>
        <tissue evidence="2">Whole body</tissue>
    </source>
</reference>